<sequence length="147" mass="17057">MPGYNRDIGNGTHDDPRIMWTCSVTRDTNRTEGCEKVSREGCDITGSTHVWIRHVDHDTTRTRTRGGRRTVRTDPHLTVYMSTTSSAYEYEGHLFLVYRSSMLGRGSKVPKRLAGRRDLRYHRGPNPELWYSDRRSRNPVIFRNMAA</sequence>
<dbReference type="Proteomes" id="UP001301769">
    <property type="component" value="Unassembled WGS sequence"/>
</dbReference>
<organism evidence="1 2">
    <name type="scientific">Rhypophila decipiens</name>
    <dbReference type="NCBI Taxonomy" id="261697"/>
    <lineage>
        <taxon>Eukaryota</taxon>
        <taxon>Fungi</taxon>
        <taxon>Dikarya</taxon>
        <taxon>Ascomycota</taxon>
        <taxon>Pezizomycotina</taxon>
        <taxon>Sordariomycetes</taxon>
        <taxon>Sordariomycetidae</taxon>
        <taxon>Sordariales</taxon>
        <taxon>Naviculisporaceae</taxon>
        <taxon>Rhypophila</taxon>
    </lineage>
</organism>
<accession>A0AAN6Y1U2</accession>
<dbReference type="AlphaFoldDB" id="A0AAN6Y1U2"/>
<reference evidence="1" key="2">
    <citation type="submission" date="2023-05" db="EMBL/GenBank/DDBJ databases">
        <authorList>
            <consortium name="Lawrence Berkeley National Laboratory"/>
            <person name="Steindorff A."/>
            <person name="Hensen N."/>
            <person name="Bonometti L."/>
            <person name="Westerberg I."/>
            <person name="Brannstrom I.O."/>
            <person name="Guillou S."/>
            <person name="Cros-Aarteil S."/>
            <person name="Calhoun S."/>
            <person name="Haridas S."/>
            <person name="Kuo A."/>
            <person name="Mondo S."/>
            <person name="Pangilinan J."/>
            <person name="Riley R."/>
            <person name="Labutti K."/>
            <person name="Andreopoulos B."/>
            <person name="Lipzen A."/>
            <person name="Chen C."/>
            <person name="Yanf M."/>
            <person name="Daum C."/>
            <person name="Ng V."/>
            <person name="Clum A."/>
            <person name="Ohm R."/>
            <person name="Martin F."/>
            <person name="Silar P."/>
            <person name="Natvig D."/>
            <person name="Lalanne C."/>
            <person name="Gautier V."/>
            <person name="Ament-Velasquez S.L."/>
            <person name="Kruys A."/>
            <person name="Hutchinson M.I."/>
            <person name="Powell A.J."/>
            <person name="Barry K."/>
            <person name="Miller A.N."/>
            <person name="Grigoriev I.V."/>
            <person name="Debuchy R."/>
            <person name="Gladieux P."/>
            <person name="Thoren M.H."/>
            <person name="Johannesson H."/>
        </authorList>
    </citation>
    <scope>NUCLEOTIDE SEQUENCE</scope>
    <source>
        <strain evidence="1">PSN293</strain>
    </source>
</reference>
<evidence type="ECO:0000313" key="1">
    <source>
        <dbReference type="EMBL" id="KAK4211054.1"/>
    </source>
</evidence>
<comment type="caution">
    <text evidence="1">The sequence shown here is derived from an EMBL/GenBank/DDBJ whole genome shotgun (WGS) entry which is preliminary data.</text>
</comment>
<keyword evidence="2" id="KW-1185">Reference proteome</keyword>
<reference evidence="1" key="1">
    <citation type="journal article" date="2023" name="Mol. Phylogenet. Evol.">
        <title>Genome-scale phylogeny and comparative genomics of the fungal order Sordariales.</title>
        <authorList>
            <person name="Hensen N."/>
            <person name="Bonometti L."/>
            <person name="Westerberg I."/>
            <person name="Brannstrom I.O."/>
            <person name="Guillou S."/>
            <person name="Cros-Aarteil S."/>
            <person name="Calhoun S."/>
            <person name="Haridas S."/>
            <person name="Kuo A."/>
            <person name="Mondo S."/>
            <person name="Pangilinan J."/>
            <person name="Riley R."/>
            <person name="LaButti K."/>
            <person name="Andreopoulos B."/>
            <person name="Lipzen A."/>
            <person name="Chen C."/>
            <person name="Yan M."/>
            <person name="Daum C."/>
            <person name="Ng V."/>
            <person name="Clum A."/>
            <person name="Steindorff A."/>
            <person name="Ohm R.A."/>
            <person name="Martin F."/>
            <person name="Silar P."/>
            <person name="Natvig D.O."/>
            <person name="Lalanne C."/>
            <person name="Gautier V."/>
            <person name="Ament-Velasquez S.L."/>
            <person name="Kruys A."/>
            <person name="Hutchinson M.I."/>
            <person name="Powell A.J."/>
            <person name="Barry K."/>
            <person name="Miller A.N."/>
            <person name="Grigoriev I.V."/>
            <person name="Debuchy R."/>
            <person name="Gladieux P."/>
            <person name="Hiltunen Thoren M."/>
            <person name="Johannesson H."/>
        </authorList>
    </citation>
    <scope>NUCLEOTIDE SEQUENCE</scope>
    <source>
        <strain evidence="1">PSN293</strain>
    </source>
</reference>
<evidence type="ECO:0000313" key="2">
    <source>
        <dbReference type="Proteomes" id="UP001301769"/>
    </source>
</evidence>
<proteinExistence type="predicted"/>
<name>A0AAN6Y1U2_9PEZI</name>
<dbReference type="EMBL" id="MU858158">
    <property type="protein sequence ID" value="KAK4211054.1"/>
    <property type="molecule type" value="Genomic_DNA"/>
</dbReference>
<protein>
    <submittedName>
        <fullName evidence="1">Uncharacterized protein</fullName>
    </submittedName>
</protein>
<gene>
    <name evidence="1" type="ORF">QBC37DRAFT_20807</name>
</gene>